<feature type="compositionally biased region" description="Basic and acidic residues" evidence="5">
    <location>
        <begin position="277"/>
        <end position="289"/>
    </location>
</feature>
<evidence type="ECO:0000256" key="1">
    <source>
        <dbReference type="ARBA" id="ARBA00004141"/>
    </source>
</evidence>
<evidence type="ECO:0000256" key="5">
    <source>
        <dbReference type="SAM" id="MobiDB-lite"/>
    </source>
</evidence>
<feature type="transmembrane region" description="Helical" evidence="6">
    <location>
        <begin position="153"/>
        <end position="175"/>
    </location>
</feature>
<dbReference type="GO" id="GO:0016020">
    <property type="term" value="C:membrane"/>
    <property type="evidence" value="ECO:0007669"/>
    <property type="project" value="UniProtKB-SubCell"/>
</dbReference>
<feature type="region of interest" description="Disordered" evidence="5">
    <location>
        <begin position="275"/>
        <end position="311"/>
    </location>
</feature>
<protein>
    <submittedName>
        <fullName evidence="7">Uncharacterized protein</fullName>
    </submittedName>
</protein>
<dbReference type="RefSeq" id="XP_056484412.1">
    <property type="nucleotide sequence ID" value="XM_056633792.1"/>
</dbReference>
<dbReference type="OrthoDB" id="3358017at2759"/>
<keyword evidence="4 6" id="KW-0472">Membrane</keyword>
<evidence type="ECO:0000313" key="8">
    <source>
        <dbReference type="Proteomes" id="UP001147747"/>
    </source>
</evidence>
<gene>
    <name evidence="7" type="ORF">N7509_009155</name>
</gene>
<proteinExistence type="predicted"/>
<feature type="transmembrane region" description="Helical" evidence="6">
    <location>
        <begin position="234"/>
        <end position="253"/>
    </location>
</feature>
<feature type="transmembrane region" description="Helical" evidence="6">
    <location>
        <begin position="126"/>
        <end position="147"/>
    </location>
</feature>
<reference evidence="7" key="2">
    <citation type="journal article" date="2023" name="IMA Fungus">
        <title>Comparative genomic study of the Penicillium genus elucidates a diverse pangenome and 15 lateral gene transfer events.</title>
        <authorList>
            <person name="Petersen C."/>
            <person name="Sorensen T."/>
            <person name="Nielsen M.R."/>
            <person name="Sondergaard T.E."/>
            <person name="Sorensen J.L."/>
            <person name="Fitzpatrick D.A."/>
            <person name="Frisvad J.C."/>
            <person name="Nielsen K.L."/>
        </authorList>
    </citation>
    <scope>NUCLEOTIDE SEQUENCE</scope>
    <source>
        <strain evidence="7">IBT 29677</strain>
    </source>
</reference>
<feature type="transmembrane region" description="Helical" evidence="6">
    <location>
        <begin position="15"/>
        <end position="34"/>
    </location>
</feature>
<evidence type="ECO:0000256" key="6">
    <source>
        <dbReference type="SAM" id="Phobius"/>
    </source>
</evidence>
<keyword evidence="3 6" id="KW-1133">Transmembrane helix</keyword>
<comment type="caution">
    <text evidence="7">The sequence shown here is derived from an EMBL/GenBank/DDBJ whole genome shotgun (WGS) entry which is preliminary data.</text>
</comment>
<dbReference type="EMBL" id="JAPZBU010000009">
    <property type="protein sequence ID" value="KAJ5386614.1"/>
    <property type="molecule type" value="Genomic_DNA"/>
</dbReference>
<dbReference type="Pfam" id="PF04479">
    <property type="entry name" value="RTA1"/>
    <property type="match status" value="1"/>
</dbReference>
<dbReference type="GeneID" id="81372772"/>
<sequence length="311" mass="35101">MESVQCELYLYTPSLPLALVATIIFSVLTTIHFLRMTRAGTWSGIYFVFGGVAQTSGYTARIFSTQNPCNRVAYGIQSVLLLVGPTLIMFSVNLAMTEFTRALSAERFCWVPVNVQRPLYLSMNTILALIQGIGAIMTVSSTNFTIIEAGAKIGIAMFVIQLVFWLFTLAENTYITIRLRRGLSETSKSAFPTWKYWSQLFGLAVSIIAFGRNIMRLTMNGGVEFLVVNEWPSYAFDGYQMAVVLGAWAIWYLPGKCRDASEIVSNSMGLSRLHTGYSEDSRDSTESRAQRRHDRMQRREDRLRRGRYEAC</sequence>
<evidence type="ECO:0000313" key="7">
    <source>
        <dbReference type="EMBL" id="KAJ5386614.1"/>
    </source>
</evidence>
<dbReference type="PANTHER" id="PTHR31465">
    <property type="entry name" value="PROTEIN RTA1-RELATED"/>
    <property type="match status" value="1"/>
</dbReference>
<name>A0A9X0B3C0_9EURO</name>
<feature type="transmembrane region" description="Helical" evidence="6">
    <location>
        <begin position="196"/>
        <end position="214"/>
    </location>
</feature>
<organism evidence="7 8">
    <name type="scientific">Penicillium cosmopolitanum</name>
    <dbReference type="NCBI Taxonomy" id="1131564"/>
    <lineage>
        <taxon>Eukaryota</taxon>
        <taxon>Fungi</taxon>
        <taxon>Dikarya</taxon>
        <taxon>Ascomycota</taxon>
        <taxon>Pezizomycotina</taxon>
        <taxon>Eurotiomycetes</taxon>
        <taxon>Eurotiomycetidae</taxon>
        <taxon>Eurotiales</taxon>
        <taxon>Aspergillaceae</taxon>
        <taxon>Penicillium</taxon>
    </lineage>
</organism>
<dbReference type="InterPro" id="IPR007568">
    <property type="entry name" value="RTA1"/>
</dbReference>
<accession>A0A9X0B3C0</accession>
<feature type="compositionally biased region" description="Basic and acidic residues" evidence="5">
    <location>
        <begin position="297"/>
        <end position="311"/>
    </location>
</feature>
<dbReference type="PANTHER" id="PTHR31465:SF27">
    <property type="entry name" value="DOMAIN PROTEIN, PUTATIVE (AFU_ORTHOLOGUE AFUA_3G01030)-RELATED"/>
    <property type="match status" value="1"/>
</dbReference>
<feature type="transmembrane region" description="Helical" evidence="6">
    <location>
        <begin position="41"/>
        <end position="60"/>
    </location>
</feature>
<evidence type="ECO:0000256" key="3">
    <source>
        <dbReference type="ARBA" id="ARBA00022989"/>
    </source>
</evidence>
<reference evidence="7" key="1">
    <citation type="submission" date="2022-12" db="EMBL/GenBank/DDBJ databases">
        <authorList>
            <person name="Petersen C."/>
        </authorList>
    </citation>
    <scope>NUCLEOTIDE SEQUENCE</scope>
    <source>
        <strain evidence="7">IBT 29677</strain>
    </source>
</reference>
<keyword evidence="2 6" id="KW-0812">Transmembrane</keyword>
<feature type="transmembrane region" description="Helical" evidence="6">
    <location>
        <begin position="72"/>
        <end position="95"/>
    </location>
</feature>
<dbReference type="AlphaFoldDB" id="A0A9X0B3C0"/>
<keyword evidence="8" id="KW-1185">Reference proteome</keyword>
<evidence type="ECO:0000256" key="4">
    <source>
        <dbReference type="ARBA" id="ARBA00023136"/>
    </source>
</evidence>
<comment type="subcellular location">
    <subcellularLocation>
        <location evidence="1">Membrane</location>
        <topology evidence="1">Multi-pass membrane protein</topology>
    </subcellularLocation>
</comment>
<dbReference type="Proteomes" id="UP001147747">
    <property type="component" value="Unassembled WGS sequence"/>
</dbReference>
<evidence type="ECO:0000256" key="2">
    <source>
        <dbReference type="ARBA" id="ARBA00022692"/>
    </source>
</evidence>